<evidence type="ECO:0000313" key="3">
    <source>
        <dbReference type="Proteomes" id="UP001219525"/>
    </source>
</evidence>
<feature type="region of interest" description="Disordered" evidence="1">
    <location>
        <begin position="40"/>
        <end position="105"/>
    </location>
</feature>
<dbReference type="Proteomes" id="UP001219525">
    <property type="component" value="Unassembled WGS sequence"/>
</dbReference>
<accession>A0AAD6VGL7</accession>
<proteinExistence type="predicted"/>
<reference evidence="2" key="1">
    <citation type="submission" date="2023-03" db="EMBL/GenBank/DDBJ databases">
        <title>Massive genome expansion in bonnet fungi (Mycena s.s.) driven by repeated elements and novel gene families across ecological guilds.</title>
        <authorList>
            <consortium name="Lawrence Berkeley National Laboratory"/>
            <person name="Harder C.B."/>
            <person name="Miyauchi S."/>
            <person name="Viragh M."/>
            <person name="Kuo A."/>
            <person name="Thoen E."/>
            <person name="Andreopoulos B."/>
            <person name="Lu D."/>
            <person name="Skrede I."/>
            <person name="Drula E."/>
            <person name="Henrissat B."/>
            <person name="Morin E."/>
            <person name="Kohler A."/>
            <person name="Barry K."/>
            <person name="LaButti K."/>
            <person name="Morin E."/>
            <person name="Salamov A."/>
            <person name="Lipzen A."/>
            <person name="Mereny Z."/>
            <person name="Hegedus B."/>
            <person name="Baldrian P."/>
            <person name="Stursova M."/>
            <person name="Weitz H."/>
            <person name="Taylor A."/>
            <person name="Grigoriev I.V."/>
            <person name="Nagy L.G."/>
            <person name="Martin F."/>
            <person name="Kauserud H."/>
        </authorList>
    </citation>
    <scope>NUCLEOTIDE SEQUENCE</scope>
    <source>
        <strain evidence="2">9144</strain>
    </source>
</reference>
<feature type="compositionally biased region" description="Low complexity" evidence="1">
    <location>
        <begin position="64"/>
        <end position="89"/>
    </location>
</feature>
<evidence type="ECO:0000313" key="2">
    <source>
        <dbReference type="EMBL" id="KAJ7212499.1"/>
    </source>
</evidence>
<gene>
    <name evidence="2" type="ORF">GGX14DRAFT_393402</name>
</gene>
<sequence length="144" mass="15753">MALLPENWQVDADILNVVGIWLLWNSVKLPYEWLRGPRFGRRGDGKYAGDGKGGQIGSGRDGDSPTPRSSRSARFSASGGAGAGASPSSNTLLDRDDNSDTTESDILARDAVRDVGFLDRRDFSCEMAAWNGLFDYRFDLLSYL</sequence>
<feature type="compositionally biased region" description="Gly residues" evidence="1">
    <location>
        <begin position="50"/>
        <end position="59"/>
    </location>
</feature>
<evidence type="ECO:0000256" key="1">
    <source>
        <dbReference type="SAM" id="MobiDB-lite"/>
    </source>
</evidence>
<keyword evidence="3" id="KW-1185">Reference proteome</keyword>
<name>A0AAD6VGL7_9AGAR</name>
<dbReference type="AlphaFoldDB" id="A0AAD6VGL7"/>
<dbReference type="EMBL" id="JARJCW010000023">
    <property type="protein sequence ID" value="KAJ7212499.1"/>
    <property type="molecule type" value="Genomic_DNA"/>
</dbReference>
<comment type="caution">
    <text evidence="2">The sequence shown here is derived from an EMBL/GenBank/DDBJ whole genome shotgun (WGS) entry which is preliminary data.</text>
</comment>
<protein>
    <submittedName>
        <fullName evidence="2">Uncharacterized protein</fullName>
    </submittedName>
</protein>
<organism evidence="2 3">
    <name type="scientific">Mycena pura</name>
    <dbReference type="NCBI Taxonomy" id="153505"/>
    <lineage>
        <taxon>Eukaryota</taxon>
        <taxon>Fungi</taxon>
        <taxon>Dikarya</taxon>
        <taxon>Basidiomycota</taxon>
        <taxon>Agaricomycotina</taxon>
        <taxon>Agaricomycetes</taxon>
        <taxon>Agaricomycetidae</taxon>
        <taxon>Agaricales</taxon>
        <taxon>Marasmiineae</taxon>
        <taxon>Mycenaceae</taxon>
        <taxon>Mycena</taxon>
    </lineage>
</organism>